<keyword evidence="3 8" id="KW-0285">Flavoprotein</keyword>
<evidence type="ECO:0000256" key="8">
    <source>
        <dbReference type="PIRNR" id="PIRNR000232"/>
    </source>
</evidence>
<evidence type="ECO:0000256" key="5">
    <source>
        <dbReference type="ARBA" id="ARBA00022857"/>
    </source>
</evidence>
<gene>
    <name evidence="10" type="ORF">RGQ13_10075</name>
</gene>
<evidence type="ECO:0000313" key="11">
    <source>
        <dbReference type="Proteomes" id="UP001258994"/>
    </source>
</evidence>
<dbReference type="Gene3D" id="3.40.109.10">
    <property type="entry name" value="NADH Oxidase"/>
    <property type="match status" value="1"/>
</dbReference>
<dbReference type="PANTHER" id="PTHR43821:SF1">
    <property type="entry name" value="NAD(P)H NITROREDUCTASE YDJA-RELATED"/>
    <property type="match status" value="1"/>
</dbReference>
<comment type="cofactor">
    <cofactor evidence="1 8">
        <name>FMN</name>
        <dbReference type="ChEBI" id="CHEBI:58210"/>
    </cofactor>
</comment>
<evidence type="ECO:0000256" key="6">
    <source>
        <dbReference type="ARBA" id="ARBA00023002"/>
    </source>
</evidence>
<dbReference type="InterPro" id="IPR000415">
    <property type="entry name" value="Nitroreductase-like"/>
</dbReference>
<keyword evidence="7 8" id="KW-0520">NAD</keyword>
<dbReference type="InterPro" id="IPR052530">
    <property type="entry name" value="NAD(P)H_nitroreductase"/>
</dbReference>
<sequence>MSAIKFLLSRQSNGFLAEPGPSPEQLKSIFATAMAVPDHAGLNPYKFHQIEGDGLTKLTNIYVDAIKAITNDEFKIAKAEKMAYRAPLLIVVSTDYKKHPKVPEQEQLVTAGCAAHAVQMASTALGFGSMWRTGDVAYSNIVKKGLGISANNDIVGFIYIGSKSKELPNKTRKTADDFIEIWQ</sequence>
<dbReference type="Pfam" id="PF00881">
    <property type="entry name" value="Nitroreductase"/>
    <property type="match status" value="1"/>
</dbReference>
<dbReference type="PIRSF" id="PIRSF000232">
    <property type="entry name" value="YdjA"/>
    <property type="match status" value="1"/>
</dbReference>
<dbReference type="InterPro" id="IPR029479">
    <property type="entry name" value="Nitroreductase"/>
</dbReference>
<evidence type="ECO:0000256" key="1">
    <source>
        <dbReference type="ARBA" id="ARBA00001917"/>
    </source>
</evidence>
<dbReference type="EC" id="1.-.-.-" evidence="8"/>
<dbReference type="PANTHER" id="PTHR43821">
    <property type="entry name" value="NAD(P)H NITROREDUCTASE YDJA-RELATED"/>
    <property type="match status" value="1"/>
</dbReference>
<dbReference type="EMBL" id="CP134145">
    <property type="protein sequence ID" value="WNC70485.1"/>
    <property type="molecule type" value="Genomic_DNA"/>
</dbReference>
<keyword evidence="4 8" id="KW-0288">FMN</keyword>
<dbReference type="RefSeq" id="WP_348389625.1">
    <property type="nucleotide sequence ID" value="NZ_CP134145.1"/>
</dbReference>
<feature type="domain" description="Nitroreductase" evidence="9">
    <location>
        <begin position="15"/>
        <end position="161"/>
    </location>
</feature>
<keyword evidence="5 8" id="KW-0521">NADP</keyword>
<dbReference type="SUPFAM" id="SSF55469">
    <property type="entry name" value="FMN-dependent nitroreductase-like"/>
    <property type="match status" value="1"/>
</dbReference>
<evidence type="ECO:0000256" key="4">
    <source>
        <dbReference type="ARBA" id="ARBA00022643"/>
    </source>
</evidence>
<dbReference type="InterPro" id="IPR026021">
    <property type="entry name" value="YdjA-like"/>
</dbReference>
<evidence type="ECO:0000256" key="7">
    <source>
        <dbReference type="ARBA" id="ARBA00023027"/>
    </source>
</evidence>
<accession>A0ABY9TP59</accession>
<comment type="similarity">
    <text evidence="2 8">Belongs to the nitroreductase family.</text>
</comment>
<evidence type="ECO:0000256" key="3">
    <source>
        <dbReference type="ARBA" id="ARBA00022630"/>
    </source>
</evidence>
<proteinExistence type="inferred from homology"/>
<evidence type="ECO:0000313" key="10">
    <source>
        <dbReference type="EMBL" id="WNC70485.1"/>
    </source>
</evidence>
<reference evidence="11" key="1">
    <citation type="submission" date="2023-09" db="EMBL/GenBank/DDBJ databases">
        <authorList>
            <person name="Li S."/>
            <person name="Li X."/>
            <person name="Zhang C."/>
            <person name="Zhao Z."/>
        </authorList>
    </citation>
    <scope>NUCLEOTIDE SEQUENCE [LARGE SCALE GENOMIC DNA]</scope>
    <source>
        <strain evidence="11">SQ149</strain>
    </source>
</reference>
<evidence type="ECO:0000256" key="2">
    <source>
        <dbReference type="ARBA" id="ARBA00007118"/>
    </source>
</evidence>
<name>A0ABY9TP59_9GAMM</name>
<keyword evidence="6 8" id="KW-0560">Oxidoreductase</keyword>
<dbReference type="Proteomes" id="UP001258994">
    <property type="component" value="Chromosome"/>
</dbReference>
<organism evidence="10 11">
    <name type="scientific">Thalassotalea psychrophila</name>
    <dbReference type="NCBI Taxonomy" id="3065647"/>
    <lineage>
        <taxon>Bacteria</taxon>
        <taxon>Pseudomonadati</taxon>
        <taxon>Pseudomonadota</taxon>
        <taxon>Gammaproteobacteria</taxon>
        <taxon>Alteromonadales</taxon>
        <taxon>Colwelliaceae</taxon>
        <taxon>Thalassotalea</taxon>
    </lineage>
</organism>
<evidence type="ECO:0000259" key="9">
    <source>
        <dbReference type="Pfam" id="PF00881"/>
    </source>
</evidence>
<dbReference type="CDD" id="cd02135">
    <property type="entry name" value="YdjA-like"/>
    <property type="match status" value="1"/>
</dbReference>
<keyword evidence="11" id="KW-1185">Reference proteome</keyword>
<protein>
    <recommendedName>
        <fullName evidence="8">Putative NAD(P)H nitroreductase</fullName>
        <ecNumber evidence="8">1.-.-.-</ecNumber>
    </recommendedName>
</protein>